<comment type="caution">
    <text evidence="1">The sequence shown here is derived from an EMBL/GenBank/DDBJ whole genome shotgun (WGS) entry which is preliminary data.</text>
</comment>
<dbReference type="EMBL" id="CM037614">
    <property type="protein sequence ID" value="KAH8016684.1"/>
    <property type="molecule type" value="Genomic_DNA"/>
</dbReference>
<protein>
    <submittedName>
        <fullName evidence="1">Uncharacterized protein</fullName>
    </submittedName>
</protein>
<gene>
    <name evidence="1" type="ORF">K3G42_021732</name>
</gene>
<reference evidence="1" key="1">
    <citation type="submission" date="2021-08" db="EMBL/GenBank/DDBJ databases">
        <title>The first chromosome-level gecko genome reveals the dynamic sex chromosomes of Neotropical dwarf geckos (Sphaerodactylidae: Sphaerodactylus).</title>
        <authorList>
            <person name="Pinto B.J."/>
            <person name="Keating S.E."/>
            <person name="Gamble T."/>
        </authorList>
    </citation>
    <scope>NUCLEOTIDE SEQUENCE</scope>
    <source>
        <strain evidence="1">TG3544</strain>
    </source>
</reference>
<proteinExistence type="predicted"/>
<dbReference type="Proteomes" id="UP000827872">
    <property type="component" value="Linkage Group LG01"/>
</dbReference>
<evidence type="ECO:0000313" key="1">
    <source>
        <dbReference type="EMBL" id="KAH8016684.1"/>
    </source>
</evidence>
<name>A0ACB8GAJ4_9SAUR</name>
<keyword evidence="2" id="KW-1185">Reference proteome</keyword>
<sequence length="1986" mass="222701">MSIEVNAGCATSTPWRQIVKSTEESDVVGLKPYIQSNTSPANLSQGSPLVAQFSCDVVQAEKWVQMKLQDLKDGCGIQEWDRVPQTLQRDMKNFENTIIKLNQMGEQLLVQSTPSAETRRQLQTLREQWQLLKQLAENQSKAAGGLRNLQEFNHKAEQLEAWIRQKEEKPLLAALLQENADKIQLTRRILDLKQEEQQFQVLHEEMNNLAHKLEKQGKSESRNIVARRKHINKMWLRLRGTLKEHHEMLQLALEAATFLQQADVLLEAIRAKWRSHCGVGKQREPEPSLDQDIRDIASQVMMLDITVSQLTSLHPSLITRVSLKHQEVKEIWAQLQQLLRNGRPPLVALTRHSTDASSLFVDCWRRVPHLNCQAGLQGWGVLGAKDVQKDVLGSVAEHSRGLEGKPASRGRASIHNDSKRRRKLLKQLNTLKDPPQQKSHFHGFYQPADMGLQQLQQTGHKWNPQIEDALEELEDLWAELRRQHQENGVALRETDTALRLVGELEEAECWLGTVTGLISEPTAAKSLDSLHDDLQKIDSLENQVRAWSIKLRALQEEIQMEPSPEHTAVTMIPRKMERVKEKFTCVQEVLQRRASELRDSLVLTEFLQNVQLEEMLSQRNTKLAVANQRGLQESLPILIAHSGQQLSSKDLCRPLEELQEAVEMLNNVVKERERAVEAAVQTEDLECFEQALKDGEETRLSWIASQMDTLRVNAEALAEDLIQAEKSFATVKSELELLDLQGLLRRQQEIESDISDLEVDLENLEREDAQLEEPCLVRMCDNSKGVQKILEAWKELQKLVLENAVRGQHAVRLRQFFRDYLAIISWTEDTRAQIFSESLNSAHGLQENRWEELESNIETKLKEFEELAAAGWELVAEEHDLSEMIKERMEELQSMLGWVMVRWRAQSSQKEPGTNTGGWKSQYGTQSVPKNDQMKVAPEIDMPDADGIPRPSVSERPPFTSLSLGDGQERIHDPVADFSIDDVLPVSKQNLEETVNCMPSEKDTPKETLTLKPTESPVLLMPKQSAGNLGGTVNLILSIGKKGEVKAGVPASTNQVRVPASVKEEGKHKVSTCLQVKEDRDKRITCRSSSMAQFAKQMTTRTPSSLLPCPGWGTTTCHTWPEISSHSHLRSLSRKGKGTMEDSQLLALQGIVEADLSDLQPAQEKKLSSTWPPKCSRKAQTLHSHCLPRRKLKDYMKNSLARAINAECDSVGKGSEWCMFVRDSQRLSSFQALPERMGLCQHLSLGSILSLELPKNPTALKNIRDAISVSQEGLADRKEANWASGMALWNTNGAKLQENDTSLQKRTQEVQSVRCQKPLGTGDVYHKFPKKERGTWFEEVSCNPSYSKQKANCIAPCKENSQSPKSQSTYSDECLNFKQNQLSCIGVLHEQLGWEWDRRAVILNTIGSTSKGLQEKEPTEYTGKVGESSRVKFKPSPGAQRSSVNAASNTTKVKDPAANVMPSKETSQGGIEGSCERIPPSLDHKGFKSPTKTLFEYELGYQEDIPASSGLDFLVQTPGQNTSEGPKLPGREDVCHPAHELFEEEEEELQTIWNNVEKNKRRAGVHGDPERKVDKGQSSGGSSGKVILTTADNVLVAKFKLPTSVQPLQGKMSSNGLSKKSRSSQCWTSLPSCPEPSERTEVASMGTVPNICPGDQLKLQEESRGINKLLPSKLELQRMEGTLERKHLLQAGGRKANSRSWNTFHTVLMRQTLCFYQEKKDTLKSSMVALPLNLCGAICALETEYTKKTNCFTLQLKDGSKYLLRALTEPLMKEWVTKLQQNSGLHEMDYFQSASQAIQRTTAAVSVIPGLGPSHFLGLHQPLTRKSQEESKSSVRLHLPADTQDDPLDSASSLSGNNQGSAAFYTAEQSPKLCSPAESPRAQDPIMCQEDDYGLVTSKRRSYSFTSATYQKISPLSVTKEPLGVGSSYSVTLYIGEQAPAVLRPRCHSFMAALGGVQENLSERIQGSSPRQKNKSVFRKFFGKKD</sequence>
<accession>A0ACB8GAJ4</accession>
<organism evidence="1 2">
    <name type="scientific">Sphaerodactylus townsendi</name>
    <dbReference type="NCBI Taxonomy" id="933632"/>
    <lineage>
        <taxon>Eukaryota</taxon>
        <taxon>Metazoa</taxon>
        <taxon>Chordata</taxon>
        <taxon>Craniata</taxon>
        <taxon>Vertebrata</taxon>
        <taxon>Euteleostomi</taxon>
        <taxon>Lepidosauria</taxon>
        <taxon>Squamata</taxon>
        <taxon>Bifurcata</taxon>
        <taxon>Gekkota</taxon>
        <taxon>Sphaerodactylidae</taxon>
        <taxon>Sphaerodactylus</taxon>
    </lineage>
</organism>
<evidence type="ECO:0000313" key="2">
    <source>
        <dbReference type="Proteomes" id="UP000827872"/>
    </source>
</evidence>